<dbReference type="EMBL" id="MF498774">
    <property type="protein sequence ID" value="ATI17968.1"/>
    <property type="molecule type" value="Genomic_DNA"/>
</dbReference>
<name>A0A291LEY8_9CAUD</name>
<sequence length="61" mass="7381">MKYKIIFLVFGIMVFVNSVYTEYTDKKFNENMFEYVEGNLERTHNRPGYNMKIVVDYQTPD</sequence>
<reference evidence="1 2" key="1">
    <citation type="submission" date="2017-07" db="EMBL/GenBank/DDBJ databases">
        <title>In vitro design and evaluation of phage cocktails against multidrug-resistant Aeromonas salmonicida.</title>
        <authorList>
            <person name="Chen L."/>
            <person name="Yuan S."/>
            <person name="Ma Y."/>
        </authorList>
    </citation>
    <scope>NUCLEOTIDE SEQUENCE [LARGE SCALE GENOMIC DNA]</scope>
</reference>
<organism evidence="1 2">
    <name type="scientific">Aeromonas phage AS-yj</name>
    <dbReference type="NCBI Taxonomy" id="2026115"/>
    <lineage>
        <taxon>Viruses</taxon>
        <taxon>Duplodnaviria</taxon>
        <taxon>Heunggongvirae</taxon>
        <taxon>Uroviricota</taxon>
        <taxon>Caudoviricetes</taxon>
        <taxon>Pantevenvirales</taxon>
        <taxon>Straboviridae</taxon>
        <taxon>Emmerichvirinae</taxon>
        <taxon>Ceceduovirus</taxon>
        <taxon>Ceceduovirus aszj</taxon>
    </lineage>
</organism>
<evidence type="ECO:0000313" key="2">
    <source>
        <dbReference type="Proteomes" id="UP000258444"/>
    </source>
</evidence>
<evidence type="ECO:0000313" key="1">
    <source>
        <dbReference type="EMBL" id="ATI17968.1"/>
    </source>
</evidence>
<proteinExistence type="predicted"/>
<dbReference type="Proteomes" id="UP000258444">
    <property type="component" value="Genome"/>
</dbReference>
<accession>A0A291LEY8</accession>
<protein>
    <submittedName>
        <fullName evidence="1">Uncharacterized protein</fullName>
    </submittedName>
</protein>